<dbReference type="Proteomes" id="UP000012073">
    <property type="component" value="Unassembled WGS sequence"/>
</dbReference>
<dbReference type="GeneID" id="17326831"/>
<evidence type="ECO:0000313" key="2">
    <source>
        <dbReference type="EMBL" id="CDF39201.1"/>
    </source>
</evidence>
<proteinExistence type="predicted"/>
<evidence type="ECO:0000256" key="1">
    <source>
        <dbReference type="SAM" id="MobiDB-lite"/>
    </source>
</evidence>
<evidence type="ECO:0000313" key="3">
    <source>
        <dbReference type="Proteomes" id="UP000012073"/>
    </source>
</evidence>
<dbReference type="EMBL" id="HG002012">
    <property type="protein sequence ID" value="CDF39201.1"/>
    <property type="molecule type" value="Genomic_DNA"/>
</dbReference>
<feature type="compositionally biased region" description="Polar residues" evidence="1">
    <location>
        <begin position="1"/>
        <end position="17"/>
    </location>
</feature>
<dbReference type="Gramene" id="CDF39201">
    <property type="protein sequence ID" value="CDF39201"/>
    <property type="gene ID" value="CHC_T00006464001"/>
</dbReference>
<sequence>MTRPSQTIIPDPNSNYPPSTPAGRTTTRTITATQTSTHTFEPPSPAPPTTSPLCRTIKPTSKHLLRIL</sequence>
<dbReference type="RefSeq" id="XP_005719112.1">
    <property type="nucleotide sequence ID" value="XM_005719055.1"/>
</dbReference>
<name>R7QNY7_CHOCR</name>
<reference evidence="3" key="1">
    <citation type="journal article" date="2013" name="Proc. Natl. Acad. Sci. U.S.A.">
        <title>Genome structure and metabolic features in the red seaweed Chondrus crispus shed light on evolution of the Archaeplastida.</title>
        <authorList>
            <person name="Collen J."/>
            <person name="Porcel B."/>
            <person name="Carre W."/>
            <person name="Ball S.G."/>
            <person name="Chaparro C."/>
            <person name="Tonon T."/>
            <person name="Barbeyron T."/>
            <person name="Michel G."/>
            <person name="Noel B."/>
            <person name="Valentin K."/>
            <person name="Elias M."/>
            <person name="Artiguenave F."/>
            <person name="Arun A."/>
            <person name="Aury J.M."/>
            <person name="Barbosa-Neto J.F."/>
            <person name="Bothwell J.H."/>
            <person name="Bouget F.Y."/>
            <person name="Brillet L."/>
            <person name="Cabello-Hurtado F."/>
            <person name="Capella-Gutierrez S."/>
            <person name="Charrier B."/>
            <person name="Cladiere L."/>
            <person name="Cock J.M."/>
            <person name="Coelho S.M."/>
            <person name="Colleoni C."/>
            <person name="Czjzek M."/>
            <person name="Da Silva C."/>
            <person name="Delage L."/>
            <person name="Denoeud F."/>
            <person name="Deschamps P."/>
            <person name="Dittami S.M."/>
            <person name="Gabaldon T."/>
            <person name="Gachon C.M."/>
            <person name="Groisillier A."/>
            <person name="Herve C."/>
            <person name="Jabbari K."/>
            <person name="Katinka M."/>
            <person name="Kloareg B."/>
            <person name="Kowalczyk N."/>
            <person name="Labadie K."/>
            <person name="Leblanc C."/>
            <person name="Lopez P.J."/>
            <person name="McLachlan D.H."/>
            <person name="Meslet-Cladiere L."/>
            <person name="Moustafa A."/>
            <person name="Nehr Z."/>
            <person name="Nyvall Collen P."/>
            <person name="Panaud O."/>
            <person name="Partensky F."/>
            <person name="Poulain J."/>
            <person name="Rensing S.A."/>
            <person name="Rousvoal S."/>
            <person name="Samson G."/>
            <person name="Symeonidi A."/>
            <person name="Weissenbach J."/>
            <person name="Zambounis A."/>
            <person name="Wincker P."/>
            <person name="Boyen C."/>
        </authorList>
    </citation>
    <scope>NUCLEOTIDE SEQUENCE [LARGE SCALE GENOMIC DNA]</scope>
    <source>
        <strain evidence="3">cv. Stackhouse</strain>
    </source>
</reference>
<dbReference type="AlphaFoldDB" id="R7QNY7"/>
<feature type="region of interest" description="Disordered" evidence="1">
    <location>
        <begin position="1"/>
        <end position="56"/>
    </location>
</feature>
<accession>R7QNY7</accession>
<keyword evidence="3" id="KW-1185">Reference proteome</keyword>
<feature type="compositionally biased region" description="Low complexity" evidence="1">
    <location>
        <begin position="21"/>
        <end position="39"/>
    </location>
</feature>
<dbReference type="KEGG" id="ccp:CHC_T00006464001"/>
<organism evidence="2 3">
    <name type="scientific">Chondrus crispus</name>
    <name type="common">Carrageen Irish moss</name>
    <name type="synonym">Polymorpha crispa</name>
    <dbReference type="NCBI Taxonomy" id="2769"/>
    <lineage>
        <taxon>Eukaryota</taxon>
        <taxon>Rhodophyta</taxon>
        <taxon>Florideophyceae</taxon>
        <taxon>Rhodymeniophycidae</taxon>
        <taxon>Gigartinales</taxon>
        <taxon>Gigartinaceae</taxon>
        <taxon>Chondrus</taxon>
    </lineage>
</organism>
<protein>
    <submittedName>
        <fullName evidence="2">Uncharacterized protein</fullName>
    </submittedName>
</protein>
<gene>
    <name evidence="2" type="ORF">CHC_T00006464001</name>
</gene>